<proteinExistence type="predicted"/>
<dbReference type="EMBL" id="JARQWQ010000003">
    <property type="protein sequence ID" value="KAK2573010.1"/>
    <property type="molecule type" value="Genomic_DNA"/>
</dbReference>
<comment type="caution">
    <text evidence="1">The sequence shown here is derived from an EMBL/GenBank/DDBJ whole genome shotgun (WGS) entry which is preliminary data.</text>
</comment>
<accession>A0AAD9R540</accession>
<keyword evidence="2" id="KW-1185">Reference proteome</keyword>
<evidence type="ECO:0000313" key="2">
    <source>
        <dbReference type="Proteomes" id="UP001249851"/>
    </source>
</evidence>
<dbReference type="Proteomes" id="UP001249851">
    <property type="component" value="Unassembled WGS sequence"/>
</dbReference>
<protein>
    <submittedName>
        <fullName evidence="1">Uncharacterized protein</fullName>
    </submittedName>
</protein>
<reference evidence="1" key="1">
    <citation type="journal article" date="2023" name="G3 (Bethesda)">
        <title>Whole genome assembly and annotation of the endangered Caribbean coral Acropora cervicornis.</title>
        <authorList>
            <person name="Selwyn J.D."/>
            <person name="Vollmer S.V."/>
        </authorList>
    </citation>
    <scope>NUCLEOTIDE SEQUENCE</scope>
    <source>
        <strain evidence="1">K2</strain>
    </source>
</reference>
<reference evidence="1" key="2">
    <citation type="journal article" date="2023" name="Science">
        <title>Genomic signatures of disease resistance in endangered staghorn corals.</title>
        <authorList>
            <person name="Vollmer S.V."/>
            <person name="Selwyn J.D."/>
            <person name="Despard B.A."/>
            <person name="Roesel C.L."/>
        </authorList>
    </citation>
    <scope>NUCLEOTIDE SEQUENCE</scope>
    <source>
        <strain evidence="1">K2</strain>
    </source>
</reference>
<dbReference type="AlphaFoldDB" id="A0AAD9R540"/>
<name>A0AAD9R540_ACRCE</name>
<evidence type="ECO:0000313" key="1">
    <source>
        <dbReference type="EMBL" id="KAK2573010.1"/>
    </source>
</evidence>
<organism evidence="1 2">
    <name type="scientific">Acropora cervicornis</name>
    <name type="common">Staghorn coral</name>
    <dbReference type="NCBI Taxonomy" id="6130"/>
    <lineage>
        <taxon>Eukaryota</taxon>
        <taxon>Metazoa</taxon>
        <taxon>Cnidaria</taxon>
        <taxon>Anthozoa</taxon>
        <taxon>Hexacorallia</taxon>
        <taxon>Scleractinia</taxon>
        <taxon>Astrocoeniina</taxon>
        <taxon>Acroporidae</taxon>
        <taxon>Acropora</taxon>
    </lineage>
</organism>
<gene>
    <name evidence="1" type="ORF">P5673_002033</name>
</gene>
<sequence>MSLRLTKGTYHAWDRRLLKFARMCIPLPVVRHLSNNAPTTGSWKIAGNHVVCAQSQTVLKLCFPPYRPQV</sequence>